<feature type="transmembrane region" description="Helical" evidence="1">
    <location>
        <begin position="446"/>
        <end position="464"/>
    </location>
</feature>
<organism evidence="2 3">
    <name type="scientific">Puccinia sorghi</name>
    <dbReference type="NCBI Taxonomy" id="27349"/>
    <lineage>
        <taxon>Eukaryota</taxon>
        <taxon>Fungi</taxon>
        <taxon>Dikarya</taxon>
        <taxon>Basidiomycota</taxon>
        <taxon>Pucciniomycotina</taxon>
        <taxon>Pucciniomycetes</taxon>
        <taxon>Pucciniales</taxon>
        <taxon>Pucciniaceae</taxon>
        <taxon>Puccinia</taxon>
    </lineage>
</organism>
<accession>A0A0L6UV27</accession>
<reference evidence="2 3" key="1">
    <citation type="submission" date="2015-08" db="EMBL/GenBank/DDBJ databases">
        <title>Next Generation Sequencing and Analysis of the Genome of Puccinia sorghi L Schw, the Causal Agent of Maize Common Rust.</title>
        <authorList>
            <person name="Rochi L."/>
            <person name="Burguener G."/>
            <person name="Darino M."/>
            <person name="Turjanski A."/>
            <person name="Kreff E."/>
            <person name="Dieguez M.J."/>
            <person name="Sacco F."/>
        </authorList>
    </citation>
    <scope>NUCLEOTIDE SEQUENCE [LARGE SCALE GENOMIC DNA]</scope>
    <source>
        <strain evidence="2 3">RO10H11247</strain>
    </source>
</reference>
<keyword evidence="3" id="KW-1185">Reference proteome</keyword>
<name>A0A0L6UV27_9BASI</name>
<keyword evidence="1" id="KW-1133">Transmembrane helix</keyword>
<dbReference type="VEuPathDB" id="FungiDB:VP01_35g2"/>
<feature type="transmembrane region" description="Helical" evidence="1">
    <location>
        <begin position="476"/>
        <end position="500"/>
    </location>
</feature>
<dbReference type="Proteomes" id="UP000037035">
    <property type="component" value="Unassembled WGS sequence"/>
</dbReference>
<evidence type="ECO:0000313" key="2">
    <source>
        <dbReference type="EMBL" id="KNZ52368.1"/>
    </source>
</evidence>
<sequence length="648" mass="74562">MGWSGGQQGMAVLSTSCPSTTHTRSSGNRTLGQCTENLTKDFGDICPCHTRSEHLVLVSITAGPLRAWVDLDVPCVLVLTLFLRSRGFLDPHRCLSCSQSQRHFDLIYKFTTFFLLKEGGAFFWGFPFFGGLIASQTFLCLSLVLKQVFHGSKKSGMKFGQNPLFFLIPPPHFWERSFPVWNLLPLQMMDQQPSASESNFVLMMSYLCCLDSRNDIPLATSAAKMINIKENIYYWDSEESIRFSEKVKSQNLIENIGCIYFNSHSVVSPFLIQLYCCFLPCGLLSLIHFTQSCPNTLGWKPSDIKEMLKKENEEGHESKGVEGQELYLMIISSRTILTQKDQGKCKCGWRSWIVRLDTICDDWWKVMDQLDTGNDLRKYLKERRRQPFKIGLYFESVVTYGAMWCVTCYGLLCGLWCNCNIYVCGVMWHIGCYKDIWQFYGRCHKFHFYISVYFFTVGVDPVYFNFNFHCCNDISIIFKLFIVFYAIFLILLCCLVSEYYQAENLNHLLNPLFIRRDCGRLVFLWGPKKRDSGWESCLFILKSERFFFCRGTPCSSSLHRGSGLKPQGCENLAITCIYCCAPCIPAYIYVLDDRLHQKVFNPEFGALGLSFHTSFLPLITAIPSFQYSNPIRHIDTKHSLLNTYSLPL</sequence>
<feature type="transmembrane region" description="Helical" evidence="1">
    <location>
        <begin position="121"/>
        <end position="145"/>
    </location>
</feature>
<keyword evidence="1" id="KW-0812">Transmembrane</keyword>
<proteinExistence type="predicted"/>
<dbReference type="EMBL" id="LAVV01008613">
    <property type="protein sequence ID" value="KNZ52368.1"/>
    <property type="molecule type" value="Genomic_DNA"/>
</dbReference>
<evidence type="ECO:0000313" key="3">
    <source>
        <dbReference type="Proteomes" id="UP000037035"/>
    </source>
</evidence>
<comment type="caution">
    <text evidence="2">The sequence shown here is derived from an EMBL/GenBank/DDBJ whole genome shotgun (WGS) entry which is preliminary data.</text>
</comment>
<gene>
    <name evidence="2" type="ORF">VP01_35g2</name>
</gene>
<evidence type="ECO:0000256" key="1">
    <source>
        <dbReference type="SAM" id="Phobius"/>
    </source>
</evidence>
<keyword evidence="1" id="KW-0472">Membrane</keyword>
<dbReference type="AlphaFoldDB" id="A0A0L6UV27"/>
<protein>
    <submittedName>
        <fullName evidence="2">Uncharacterized protein</fullName>
    </submittedName>
</protein>